<dbReference type="Gene3D" id="3.30.420.40">
    <property type="match status" value="2"/>
</dbReference>
<evidence type="ECO:0000256" key="2">
    <source>
        <dbReference type="ARBA" id="ARBA00006479"/>
    </source>
</evidence>
<dbReference type="SUPFAM" id="SSF46785">
    <property type="entry name" value="Winged helix' DNA-binding domain"/>
    <property type="match status" value="1"/>
</dbReference>
<evidence type="ECO:0000256" key="1">
    <source>
        <dbReference type="ARBA" id="ARBA00002486"/>
    </source>
</evidence>
<keyword evidence="3" id="KW-0119">Carbohydrate metabolism</keyword>
<dbReference type="OrthoDB" id="9796533at2"/>
<evidence type="ECO:0000256" key="3">
    <source>
        <dbReference type="ARBA" id="ARBA00022629"/>
    </source>
</evidence>
<dbReference type="STRING" id="985665.HPL003_02860"/>
<dbReference type="PANTHER" id="PTHR18964:SF149">
    <property type="entry name" value="BIFUNCTIONAL UDP-N-ACETYLGLUCOSAMINE 2-EPIMERASE_N-ACETYLMANNOSAMINE KINASE"/>
    <property type="match status" value="1"/>
</dbReference>
<dbReference type="InterPro" id="IPR036390">
    <property type="entry name" value="WH_DNA-bd_sf"/>
</dbReference>
<dbReference type="GO" id="GO:0042732">
    <property type="term" value="P:D-xylose metabolic process"/>
    <property type="evidence" value="ECO:0007669"/>
    <property type="project" value="UniProtKB-KW"/>
</dbReference>
<dbReference type="CDD" id="cd24076">
    <property type="entry name" value="ASKHA_ATPase_ROK_BsXylR-like"/>
    <property type="match status" value="1"/>
</dbReference>
<name>G7W1H1_PAETH</name>
<protein>
    <submittedName>
        <fullName evidence="4">Xylose repressor</fullName>
    </submittedName>
</protein>
<proteinExistence type="inferred from homology"/>
<sequence>MNVTGDQALVKKLNKSIVLERIRLHAPLSRAQLSSQTGLNKATVSNLVAELITDGLVYETGLGESSGGRKPLMLLFNSRAGFVLGIEVSVQYIKGALTDLAGTIETELTFPLAQHDPAFVMEQIQKLVQELMQTAPPSPHGIVGIGLGVPGMVDETGTVLFAPNLGWEEVPLRQQLEEELGLPVPVVVDNEANVGAQGELYYGMDSDHRQQVRDLVYISAGSGIGAGIIIDGKPYQGAWGYAGETGHMSIDWNGRLCSCGSRGCWELYASEKAYAASTFKLSAHSTAELLPFALQGDTNTLSVFRDIGRYLGVGITNIVNSLNPGMLIIGGPLAEARPWLEQSMREVIDERALPYHRRQLQIRFSRLGSRSTMLGAAYAATAPFLGRVRVSL</sequence>
<evidence type="ECO:0000313" key="5">
    <source>
        <dbReference type="Proteomes" id="UP000005876"/>
    </source>
</evidence>
<dbReference type="AlphaFoldDB" id="G7W1H1"/>
<dbReference type="InterPro" id="IPR036388">
    <property type="entry name" value="WH-like_DNA-bd_sf"/>
</dbReference>
<dbReference type="Pfam" id="PF00480">
    <property type="entry name" value="ROK"/>
    <property type="match status" value="1"/>
</dbReference>
<organism evidence="4 5">
    <name type="scientific">Paenibacillus terrae (strain HPL-003)</name>
    <dbReference type="NCBI Taxonomy" id="985665"/>
    <lineage>
        <taxon>Bacteria</taxon>
        <taxon>Bacillati</taxon>
        <taxon>Bacillota</taxon>
        <taxon>Bacilli</taxon>
        <taxon>Bacillales</taxon>
        <taxon>Paenibacillaceae</taxon>
        <taxon>Paenibacillus</taxon>
    </lineage>
</organism>
<dbReference type="HOGENOM" id="CLU_036604_13_2_9"/>
<dbReference type="RefSeq" id="WP_014278133.1">
    <property type="nucleotide sequence ID" value="NC_016641.1"/>
</dbReference>
<dbReference type="InterPro" id="IPR043129">
    <property type="entry name" value="ATPase_NBD"/>
</dbReference>
<accession>G7W1H1</accession>
<reference evidence="4 5" key="3">
    <citation type="journal article" date="2012" name="J. Bacteriol.">
        <title>Genome Sequence of Paenibacillus terrae HPL-003, a Xylanase-Producing Bacterium Isolated from Soil Found in Forest Residue.</title>
        <authorList>
            <person name="Shin S.H."/>
            <person name="Kim S."/>
            <person name="Kim J.Y."/>
            <person name="Song H.Y."/>
            <person name="Cho S.J."/>
            <person name="Kim D.R."/>
            <person name="Lee K.I."/>
            <person name="Lim H.K."/>
            <person name="Park N.J."/>
            <person name="Hwang I.T."/>
            <person name="Yang K.S."/>
        </authorList>
    </citation>
    <scope>NUCLEOTIDE SEQUENCE [LARGE SCALE GENOMIC DNA]</scope>
    <source>
        <strain evidence="4 5">HPL-003</strain>
    </source>
</reference>
<gene>
    <name evidence="4" type="ordered locus">HPL003_02860</name>
</gene>
<dbReference type="InterPro" id="IPR000600">
    <property type="entry name" value="ROK"/>
</dbReference>
<dbReference type="Gene3D" id="1.10.10.10">
    <property type="entry name" value="Winged helix-like DNA-binding domain superfamily/Winged helix DNA-binding domain"/>
    <property type="match status" value="1"/>
</dbReference>
<dbReference type="Proteomes" id="UP000005876">
    <property type="component" value="Chromosome"/>
</dbReference>
<evidence type="ECO:0000313" key="4">
    <source>
        <dbReference type="EMBL" id="AET57352.1"/>
    </source>
</evidence>
<dbReference type="KEGG" id="pta:HPL003_02860"/>
<dbReference type="SUPFAM" id="SSF53067">
    <property type="entry name" value="Actin-like ATPase domain"/>
    <property type="match status" value="1"/>
</dbReference>
<dbReference type="PANTHER" id="PTHR18964">
    <property type="entry name" value="ROK (REPRESSOR, ORF, KINASE) FAMILY"/>
    <property type="match status" value="1"/>
</dbReference>
<reference evidence="5" key="1">
    <citation type="submission" date="2011-11" db="EMBL/GenBank/DDBJ databases">
        <title>Complete sequence of Paenibacillus terrae HPL-003.</title>
        <authorList>
            <person name="Shin S.H."/>
            <person name="Kim S."/>
            <person name="Kim J.Y."/>
        </authorList>
    </citation>
    <scope>NUCLEOTIDE SEQUENCE [LARGE SCALE GENOMIC DNA]</scope>
    <source>
        <strain evidence="5">HPL-003</strain>
    </source>
</reference>
<dbReference type="EMBL" id="CP003107">
    <property type="protein sequence ID" value="AET57352.1"/>
    <property type="molecule type" value="Genomic_DNA"/>
</dbReference>
<keyword evidence="3" id="KW-0859">Xylose metabolism</keyword>
<reference key="2">
    <citation type="submission" date="2011-11" db="EMBL/GenBank/DDBJ databases">
        <authorList>
            <person name="Shin S.H."/>
            <person name="Kim S."/>
            <person name="Kim J.Y."/>
        </authorList>
    </citation>
    <scope>NUCLEOTIDE SEQUENCE</scope>
    <source>
        <strain>HPL-003</strain>
    </source>
</reference>
<dbReference type="eggNOG" id="COG1940">
    <property type="taxonomic scope" value="Bacteria"/>
</dbReference>
<comment type="similarity">
    <text evidence="2">Belongs to the ROK (NagC/XylR) family.</text>
</comment>
<comment type="function">
    <text evidence="1">Transcriptional repressor of xylose-utilizing enzymes.</text>
</comment>